<dbReference type="Proteomes" id="UP000887159">
    <property type="component" value="Unassembled WGS sequence"/>
</dbReference>
<dbReference type="AlphaFoldDB" id="A0A8X6WD20"/>
<protein>
    <submittedName>
        <fullName evidence="1">Uncharacterized protein</fullName>
    </submittedName>
</protein>
<dbReference type="EMBL" id="BMAU01021400">
    <property type="protein sequence ID" value="GFY31856.1"/>
    <property type="molecule type" value="Genomic_DNA"/>
</dbReference>
<name>A0A8X6WD20_TRICX</name>
<reference evidence="1" key="1">
    <citation type="submission" date="2020-08" db="EMBL/GenBank/DDBJ databases">
        <title>Multicomponent nature underlies the extraordinary mechanical properties of spider dragline silk.</title>
        <authorList>
            <person name="Kono N."/>
            <person name="Nakamura H."/>
            <person name="Mori M."/>
            <person name="Yoshida Y."/>
            <person name="Ohtoshi R."/>
            <person name="Malay A.D."/>
            <person name="Moran D.A.P."/>
            <person name="Tomita M."/>
            <person name="Numata K."/>
            <person name="Arakawa K."/>
        </authorList>
    </citation>
    <scope>NUCLEOTIDE SEQUENCE</scope>
</reference>
<proteinExistence type="predicted"/>
<evidence type="ECO:0000313" key="2">
    <source>
        <dbReference type="Proteomes" id="UP000887159"/>
    </source>
</evidence>
<sequence>MPYPGFETSPYDTAVSVTNHSTEWAVMLLNSIPKEDFRSSFQNMYNSSQRCIAMRGDYFERQKETQSQSVVEPPSLEEVIEAVNKLEDNKAPSPDTIPSELLKKGENGMWRRRSNLELYQSYEESGIVNFIKIQQIKWAGHVRMDENQTTKKVFNAQQIGTQRKGRPSLR</sequence>
<keyword evidence="2" id="KW-1185">Reference proteome</keyword>
<comment type="caution">
    <text evidence="1">The sequence shown here is derived from an EMBL/GenBank/DDBJ whole genome shotgun (WGS) entry which is preliminary data.</text>
</comment>
<accession>A0A8X6WD20</accession>
<gene>
    <name evidence="1" type="ORF">TNCV_4201641</name>
</gene>
<organism evidence="1 2">
    <name type="scientific">Trichonephila clavipes</name>
    <name type="common">Golden silk orbweaver</name>
    <name type="synonym">Nephila clavipes</name>
    <dbReference type="NCBI Taxonomy" id="2585209"/>
    <lineage>
        <taxon>Eukaryota</taxon>
        <taxon>Metazoa</taxon>
        <taxon>Ecdysozoa</taxon>
        <taxon>Arthropoda</taxon>
        <taxon>Chelicerata</taxon>
        <taxon>Arachnida</taxon>
        <taxon>Araneae</taxon>
        <taxon>Araneomorphae</taxon>
        <taxon>Entelegynae</taxon>
        <taxon>Araneoidea</taxon>
        <taxon>Nephilidae</taxon>
        <taxon>Trichonephila</taxon>
    </lineage>
</organism>
<evidence type="ECO:0000313" key="1">
    <source>
        <dbReference type="EMBL" id="GFY31856.1"/>
    </source>
</evidence>